<dbReference type="InterPro" id="IPR000485">
    <property type="entry name" value="AsnC-type_HTH_dom"/>
</dbReference>
<dbReference type="Pfam" id="PF13412">
    <property type="entry name" value="HTH_24"/>
    <property type="match status" value="1"/>
</dbReference>
<proteinExistence type="predicted"/>
<dbReference type="GO" id="GO:0043565">
    <property type="term" value="F:sequence-specific DNA binding"/>
    <property type="evidence" value="ECO:0007669"/>
    <property type="project" value="InterPro"/>
</dbReference>
<dbReference type="SUPFAM" id="SSF46785">
    <property type="entry name" value="Winged helix' DNA-binding domain"/>
    <property type="match status" value="1"/>
</dbReference>
<dbReference type="PROSITE" id="PS50956">
    <property type="entry name" value="HTH_ASNC_2"/>
    <property type="match status" value="1"/>
</dbReference>
<evidence type="ECO:0000313" key="2">
    <source>
        <dbReference type="EMBL" id="KKM25543.1"/>
    </source>
</evidence>
<accession>A0A0F9KTY7</accession>
<name>A0A0F9KTY7_9ZZZZ</name>
<organism evidence="2">
    <name type="scientific">marine sediment metagenome</name>
    <dbReference type="NCBI Taxonomy" id="412755"/>
    <lineage>
        <taxon>unclassified sequences</taxon>
        <taxon>metagenomes</taxon>
        <taxon>ecological metagenomes</taxon>
    </lineage>
</organism>
<dbReference type="PRINTS" id="PR00033">
    <property type="entry name" value="HTHASNC"/>
</dbReference>
<gene>
    <name evidence="2" type="ORF">LCGC14_1593890</name>
</gene>
<reference evidence="2" key="1">
    <citation type="journal article" date="2015" name="Nature">
        <title>Complex archaea that bridge the gap between prokaryotes and eukaryotes.</title>
        <authorList>
            <person name="Spang A."/>
            <person name="Saw J.H."/>
            <person name="Jorgensen S.L."/>
            <person name="Zaremba-Niedzwiedzka K."/>
            <person name="Martijn J."/>
            <person name="Lind A.E."/>
            <person name="van Eijk R."/>
            <person name="Schleper C."/>
            <person name="Guy L."/>
            <person name="Ettema T.J."/>
        </authorList>
    </citation>
    <scope>NUCLEOTIDE SEQUENCE</scope>
</reference>
<comment type="caution">
    <text evidence="2">The sequence shown here is derived from an EMBL/GenBank/DDBJ whole genome shotgun (WGS) entry which is preliminary data.</text>
</comment>
<dbReference type="EMBL" id="LAZR01012695">
    <property type="protein sequence ID" value="KKM25543.1"/>
    <property type="molecule type" value="Genomic_DNA"/>
</dbReference>
<feature type="domain" description="HTH asnC-type" evidence="1">
    <location>
        <begin position="6"/>
        <end position="70"/>
    </location>
</feature>
<dbReference type="InterPro" id="IPR036388">
    <property type="entry name" value="WH-like_DNA-bd_sf"/>
</dbReference>
<protein>
    <recommendedName>
        <fullName evidence="1">HTH asnC-type domain-containing protein</fullName>
    </recommendedName>
</protein>
<dbReference type="AlphaFoldDB" id="A0A0F9KTY7"/>
<dbReference type="InterPro" id="IPR036390">
    <property type="entry name" value="WH_DNA-bd_sf"/>
</dbReference>
<evidence type="ECO:0000259" key="1">
    <source>
        <dbReference type="PROSITE" id="PS50956"/>
    </source>
</evidence>
<dbReference type="Gene3D" id="1.10.10.10">
    <property type="entry name" value="Winged helix-like DNA-binding domain superfamily/Winged helix DNA-binding domain"/>
    <property type="match status" value="1"/>
</dbReference>
<sequence length="75" mass="8521">MGKINLDSTDITILKYIIEDPKISQHTIAKKINKSQPAVGARIKKYEELGLLQYQTGINFRKANSFYGNSKFKSD</sequence>